<feature type="compositionally biased region" description="Polar residues" evidence="1">
    <location>
        <begin position="70"/>
        <end position="79"/>
    </location>
</feature>
<name>A0A5P1FKK1_ASPOF</name>
<protein>
    <submittedName>
        <fullName evidence="2">Uncharacterized protein</fullName>
    </submittedName>
</protein>
<reference evidence="3" key="1">
    <citation type="journal article" date="2017" name="Nat. Commun.">
        <title>The asparagus genome sheds light on the origin and evolution of a young Y chromosome.</title>
        <authorList>
            <person name="Harkess A."/>
            <person name="Zhou J."/>
            <person name="Xu C."/>
            <person name="Bowers J.E."/>
            <person name="Van der Hulst R."/>
            <person name="Ayyampalayam S."/>
            <person name="Mercati F."/>
            <person name="Riccardi P."/>
            <person name="McKain M.R."/>
            <person name="Kakrana A."/>
            <person name="Tang H."/>
            <person name="Ray J."/>
            <person name="Groenendijk J."/>
            <person name="Arikit S."/>
            <person name="Mathioni S.M."/>
            <person name="Nakano M."/>
            <person name="Shan H."/>
            <person name="Telgmann-Rauber A."/>
            <person name="Kanno A."/>
            <person name="Yue Z."/>
            <person name="Chen H."/>
            <person name="Li W."/>
            <person name="Chen Y."/>
            <person name="Xu X."/>
            <person name="Zhang Y."/>
            <person name="Luo S."/>
            <person name="Chen H."/>
            <person name="Gao J."/>
            <person name="Mao Z."/>
            <person name="Pires J.C."/>
            <person name="Luo M."/>
            <person name="Kudrna D."/>
            <person name="Wing R.A."/>
            <person name="Meyers B.C."/>
            <person name="Yi K."/>
            <person name="Kong H."/>
            <person name="Lavrijsen P."/>
            <person name="Sunseri F."/>
            <person name="Falavigna A."/>
            <person name="Ye Y."/>
            <person name="Leebens-Mack J.H."/>
            <person name="Chen G."/>
        </authorList>
    </citation>
    <scope>NUCLEOTIDE SEQUENCE [LARGE SCALE GENOMIC DNA]</scope>
    <source>
        <strain evidence="3">cv. DH0086</strain>
    </source>
</reference>
<proteinExistence type="predicted"/>
<dbReference type="EMBL" id="CM007382">
    <property type="protein sequence ID" value="ONK77947.1"/>
    <property type="molecule type" value="Genomic_DNA"/>
</dbReference>
<gene>
    <name evidence="2" type="ORF">A4U43_C02F12600</name>
</gene>
<feature type="region of interest" description="Disordered" evidence="1">
    <location>
        <begin position="70"/>
        <end position="105"/>
    </location>
</feature>
<dbReference type="Proteomes" id="UP000243459">
    <property type="component" value="Chromosome 2"/>
</dbReference>
<accession>A0A5P1FKK1</accession>
<dbReference type="AlphaFoldDB" id="A0A5P1FKK1"/>
<keyword evidence="3" id="KW-1185">Reference proteome</keyword>
<feature type="compositionally biased region" description="Basic and acidic residues" evidence="1">
    <location>
        <begin position="15"/>
        <end position="25"/>
    </location>
</feature>
<organism evidence="2 3">
    <name type="scientific">Asparagus officinalis</name>
    <name type="common">Garden asparagus</name>
    <dbReference type="NCBI Taxonomy" id="4686"/>
    <lineage>
        <taxon>Eukaryota</taxon>
        <taxon>Viridiplantae</taxon>
        <taxon>Streptophyta</taxon>
        <taxon>Embryophyta</taxon>
        <taxon>Tracheophyta</taxon>
        <taxon>Spermatophyta</taxon>
        <taxon>Magnoliopsida</taxon>
        <taxon>Liliopsida</taxon>
        <taxon>Asparagales</taxon>
        <taxon>Asparagaceae</taxon>
        <taxon>Asparagoideae</taxon>
        <taxon>Asparagus</taxon>
    </lineage>
</organism>
<evidence type="ECO:0000313" key="3">
    <source>
        <dbReference type="Proteomes" id="UP000243459"/>
    </source>
</evidence>
<evidence type="ECO:0000256" key="1">
    <source>
        <dbReference type="SAM" id="MobiDB-lite"/>
    </source>
</evidence>
<dbReference type="Gramene" id="ONK77947">
    <property type="protein sequence ID" value="ONK77947"/>
    <property type="gene ID" value="A4U43_C02F12600"/>
</dbReference>
<sequence>MDVIPHLITSSDNEDMCKKASREENTSPPSIITAVSYSSPALTTAVPRRPSSPPSPIRFSDLAIDLLFGSLSQTSPSTSGDRRRRPSPVPSLTSAVPRHRSLKLT</sequence>
<feature type="region of interest" description="Disordered" evidence="1">
    <location>
        <begin position="1"/>
        <end position="32"/>
    </location>
</feature>
<evidence type="ECO:0000313" key="2">
    <source>
        <dbReference type="EMBL" id="ONK77947.1"/>
    </source>
</evidence>